<dbReference type="Gene3D" id="1.10.10.10">
    <property type="entry name" value="Winged helix-like DNA-binding domain superfamily/Winged helix DNA-binding domain"/>
    <property type="match status" value="2"/>
</dbReference>
<name>A0AAF6AVZ8_MARPO</name>
<dbReference type="PRINTS" id="PR00046">
    <property type="entry name" value="SIGMA70FCT"/>
</dbReference>
<dbReference type="AlphaFoldDB" id="A0AAF6AVZ8"/>
<evidence type="ECO:0000256" key="3">
    <source>
        <dbReference type="ARBA" id="ARBA00023082"/>
    </source>
</evidence>
<evidence type="ECO:0008006" key="12">
    <source>
        <dbReference type="Google" id="ProtNLM"/>
    </source>
</evidence>
<dbReference type="InterPro" id="IPR000943">
    <property type="entry name" value="RNA_pol_sigma70"/>
</dbReference>
<reference evidence="11" key="1">
    <citation type="journal article" date="2020" name="Curr. Biol.">
        <title>Chromatin organization in early land plants reveals an ancestral association between H3K27me3, transposons, and constitutive heterochromatin.</title>
        <authorList>
            <person name="Montgomery S.A."/>
            <person name="Tanizawa Y."/>
            <person name="Galik B."/>
            <person name="Wang N."/>
            <person name="Ito T."/>
            <person name="Mochizuki T."/>
            <person name="Akimcheva S."/>
            <person name="Bowman J.L."/>
            <person name="Cognat V."/>
            <person name="Marechal-Drouard L."/>
            <person name="Ekker H."/>
            <person name="Hong S.F."/>
            <person name="Kohchi T."/>
            <person name="Lin S.S."/>
            <person name="Liu L.D."/>
            <person name="Nakamura Y."/>
            <person name="Valeeva L.R."/>
            <person name="Shakirov E.V."/>
            <person name="Shippen D.E."/>
            <person name="Wei W.L."/>
            <person name="Yagura M."/>
            <person name="Yamaoka S."/>
            <person name="Yamato K.T."/>
            <person name="Liu C."/>
            <person name="Berger F."/>
        </authorList>
    </citation>
    <scope>NUCLEOTIDE SEQUENCE [LARGE SCALE GENOMIC DNA]</scope>
    <source>
        <strain evidence="11">Tak-1</strain>
    </source>
</reference>
<evidence type="ECO:0000313" key="10">
    <source>
        <dbReference type="EMBL" id="BBN03932.1"/>
    </source>
</evidence>
<evidence type="ECO:0000256" key="2">
    <source>
        <dbReference type="ARBA" id="ARBA00023015"/>
    </source>
</evidence>
<evidence type="ECO:0000256" key="6">
    <source>
        <dbReference type="SAM" id="MobiDB-lite"/>
    </source>
</evidence>
<dbReference type="InterPro" id="IPR007630">
    <property type="entry name" value="RNA_pol_sigma70_r4"/>
</dbReference>
<feature type="region of interest" description="Disordered" evidence="6">
    <location>
        <begin position="47"/>
        <end position="108"/>
    </location>
</feature>
<dbReference type="EMBL" id="AP019868">
    <property type="protein sequence ID" value="BBN03932.1"/>
    <property type="molecule type" value="Genomic_DNA"/>
</dbReference>
<feature type="compositionally biased region" description="Basic and acidic residues" evidence="6">
    <location>
        <begin position="76"/>
        <end position="86"/>
    </location>
</feature>
<comment type="similarity">
    <text evidence="1">Belongs to the sigma-70 factor family.</text>
</comment>
<keyword evidence="3" id="KW-0731">Sigma factor</keyword>
<dbReference type="InterPro" id="IPR036388">
    <property type="entry name" value="WH-like_DNA-bd_sf"/>
</dbReference>
<dbReference type="Pfam" id="PF04542">
    <property type="entry name" value="Sigma70_r2"/>
    <property type="match status" value="1"/>
</dbReference>
<proteinExistence type="inferred from homology"/>
<dbReference type="NCBIfam" id="TIGR02937">
    <property type="entry name" value="sigma70-ECF"/>
    <property type="match status" value="1"/>
</dbReference>
<dbReference type="Pfam" id="PF04545">
    <property type="entry name" value="Sigma70_r4"/>
    <property type="match status" value="1"/>
</dbReference>
<feature type="domain" description="RNA polymerase sigma-70 region 3" evidence="7">
    <location>
        <begin position="252"/>
        <end position="319"/>
    </location>
</feature>
<dbReference type="Gene3D" id="1.20.120.1810">
    <property type="match status" value="1"/>
</dbReference>
<feature type="domain" description="RNA polymerase sigma-70 region 4" evidence="9">
    <location>
        <begin position="341"/>
        <end position="394"/>
    </location>
</feature>
<evidence type="ECO:0000313" key="11">
    <source>
        <dbReference type="Proteomes" id="UP001162541"/>
    </source>
</evidence>
<dbReference type="InterPro" id="IPR013324">
    <property type="entry name" value="RNA_pol_sigma_r3/r4-like"/>
</dbReference>
<keyword evidence="2" id="KW-0805">Transcription regulation</keyword>
<dbReference type="InterPro" id="IPR050239">
    <property type="entry name" value="Sigma-70_RNA_pol_init_factors"/>
</dbReference>
<dbReference type="CDD" id="cd06171">
    <property type="entry name" value="Sigma70_r4"/>
    <property type="match status" value="1"/>
</dbReference>
<dbReference type="InterPro" id="IPR014284">
    <property type="entry name" value="RNA_pol_sigma-70_dom"/>
</dbReference>
<dbReference type="PANTHER" id="PTHR30603:SF64">
    <property type="entry name" value="PLASTID RNA POLYMERASE SIGMA FACTOR X"/>
    <property type="match status" value="1"/>
</dbReference>
<protein>
    <recommendedName>
        <fullName evidence="12">RNA polymerase sigma-70 domain-containing protein</fullName>
    </recommendedName>
</protein>
<feature type="domain" description="RNA polymerase sigma-70 region 2" evidence="8">
    <location>
        <begin position="173"/>
        <end position="234"/>
    </location>
</feature>
<evidence type="ECO:0000256" key="1">
    <source>
        <dbReference type="ARBA" id="ARBA00007788"/>
    </source>
</evidence>
<dbReference type="Pfam" id="PF04539">
    <property type="entry name" value="Sigma70_r3"/>
    <property type="match status" value="1"/>
</dbReference>
<dbReference type="PANTHER" id="PTHR30603">
    <property type="entry name" value="RNA POLYMERASE SIGMA FACTOR RPO"/>
    <property type="match status" value="1"/>
</dbReference>
<accession>A0AAF6AVZ8</accession>
<dbReference type="GO" id="GO:0003677">
    <property type="term" value="F:DNA binding"/>
    <property type="evidence" value="ECO:0007669"/>
    <property type="project" value="UniProtKB-KW"/>
</dbReference>
<dbReference type="Proteomes" id="UP001162541">
    <property type="component" value="Chromosome 3"/>
</dbReference>
<evidence type="ECO:0000256" key="5">
    <source>
        <dbReference type="ARBA" id="ARBA00023163"/>
    </source>
</evidence>
<sequence length="412" mass="46633">MEAMVSVQFVKFASFSSAFWSSEPYTRGYVRAATRTRFPGTSLAVVQKAESGRRTGSSSHVDVTESSERVNAQGSRKFDRVSAHAIDEDDSTPVKGSSHWPRIEGASNPLTSEEESVLAAEVQDLVQLQRQRDELEAKLGRTPSVEEWADFVGSSVFRLYARIGRGRAAKRKMVSANLPLVHSVAGRFLGKGLSHTELCQEGVLGLLKSTEKYDTSYKTKFSSYTFLWIWEGMSAAVKKFRHVLRISRTVYETASLVLRHKEEFQSSHGREPTLQELADLSLVDKDTIRNTMRLVRPAKSLEQMVSTVDGEYEKQVADPDRSVRPWFHLRDEDMKMDINNALHSLSSREQEVLEMRYGLDGKRPLSRAEVASLMNLSYETIRLTEKKALGKLRHIAKEDGLQAYLSRTFWDQ</sequence>
<dbReference type="InterPro" id="IPR013325">
    <property type="entry name" value="RNA_pol_sigma_r2"/>
</dbReference>
<dbReference type="GO" id="GO:0016987">
    <property type="term" value="F:sigma factor activity"/>
    <property type="evidence" value="ECO:0007669"/>
    <property type="project" value="UniProtKB-KW"/>
</dbReference>
<dbReference type="GO" id="GO:0006352">
    <property type="term" value="P:DNA-templated transcription initiation"/>
    <property type="evidence" value="ECO:0007669"/>
    <property type="project" value="InterPro"/>
</dbReference>
<keyword evidence="5" id="KW-0804">Transcription</keyword>
<evidence type="ECO:0000256" key="4">
    <source>
        <dbReference type="ARBA" id="ARBA00023125"/>
    </source>
</evidence>
<evidence type="ECO:0000259" key="9">
    <source>
        <dbReference type="Pfam" id="PF04545"/>
    </source>
</evidence>
<keyword evidence="4" id="KW-0238">DNA-binding</keyword>
<gene>
    <name evidence="10" type="ORF">Mp_3g00750</name>
</gene>
<dbReference type="InterPro" id="IPR007624">
    <property type="entry name" value="RNA_pol_sigma70_r3"/>
</dbReference>
<dbReference type="InterPro" id="IPR007627">
    <property type="entry name" value="RNA_pol_sigma70_r2"/>
</dbReference>
<organism evidence="10 11">
    <name type="scientific">Marchantia polymorpha subsp. ruderalis</name>
    <dbReference type="NCBI Taxonomy" id="1480154"/>
    <lineage>
        <taxon>Eukaryota</taxon>
        <taxon>Viridiplantae</taxon>
        <taxon>Streptophyta</taxon>
        <taxon>Embryophyta</taxon>
        <taxon>Marchantiophyta</taxon>
        <taxon>Marchantiopsida</taxon>
        <taxon>Marchantiidae</taxon>
        <taxon>Marchantiales</taxon>
        <taxon>Marchantiaceae</taxon>
        <taxon>Marchantia</taxon>
    </lineage>
</organism>
<evidence type="ECO:0000259" key="7">
    <source>
        <dbReference type="Pfam" id="PF04539"/>
    </source>
</evidence>
<dbReference type="SUPFAM" id="SSF88659">
    <property type="entry name" value="Sigma3 and sigma4 domains of RNA polymerase sigma factors"/>
    <property type="match status" value="2"/>
</dbReference>
<evidence type="ECO:0000259" key="8">
    <source>
        <dbReference type="Pfam" id="PF04542"/>
    </source>
</evidence>
<dbReference type="SUPFAM" id="SSF88946">
    <property type="entry name" value="Sigma2 domain of RNA polymerase sigma factors"/>
    <property type="match status" value="1"/>
</dbReference>